<dbReference type="InterPro" id="IPR037523">
    <property type="entry name" value="VOC_core"/>
</dbReference>
<evidence type="ECO:0000259" key="1">
    <source>
        <dbReference type="PROSITE" id="PS51819"/>
    </source>
</evidence>
<organism evidence="2 3">
    <name type="scientific">Nocardia acididurans</name>
    <dbReference type="NCBI Taxonomy" id="2802282"/>
    <lineage>
        <taxon>Bacteria</taxon>
        <taxon>Bacillati</taxon>
        <taxon>Actinomycetota</taxon>
        <taxon>Actinomycetes</taxon>
        <taxon>Mycobacteriales</taxon>
        <taxon>Nocardiaceae</taxon>
        <taxon>Nocardia</taxon>
    </lineage>
</organism>
<evidence type="ECO:0000313" key="3">
    <source>
        <dbReference type="Proteomes" id="UP000602198"/>
    </source>
</evidence>
<reference evidence="2 3" key="1">
    <citation type="submission" date="2021-01" db="EMBL/GenBank/DDBJ databases">
        <title>WGS of actinomycetes isolated from Thailand.</title>
        <authorList>
            <person name="Thawai C."/>
        </authorList>
    </citation>
    <scope>NUCLEOTIDE SEQUENCE [LARGE SCALE GENOMIC DNA]</scope>
    <source>
        <strain evidence="2 3">LPG 2</strain>
    </source>
</reference>
<keyword evidence="3" id="KW-1185">Reference proteome</keyword>
<dbReference type="Proteomes" id="UP000602198">
    <property type="component" value="Unassembled WGS sequence"/>
</dbReference>
<dbReference type="InterPro" id="IPR029068">
    <property type="entry name" value="Glyas_Bleomycin-R_OHBP_Dase"/>
</dbReference>
<dbReference type="RefSeq" id="WP_201954328.1">
    <property type="nucleotide sequence ID" value="NZ_JAERRJ010000012.1"/>
</dbReference>
<dbReference type="Pfam" id="PF13669">
    <property type="entry name" value="Glyoxalase_4"/>
    <property type="match status" value="1"/>
</dbReference>
<proteinExistence type="predicted"/>
<dbReference type="EMBL" id="JAERRJ010000012">
    <property type="protein sequence ID" value="MBL1078676.1"/>
    <property type="molecule type" value="Genomic_DNA"/>
</dbReference>
<evidence type="ECO:0000313" key="2">
    <source>
        <dbReference type="EMBL" id="MBL1078676.1"/>
    </source>
</evidence>
<dbReference type="Gene3D" id="3.10.180.10">
    <property type="entry name" value="2,3-Dihydroxybiphenyl 1,2-Dioxygenase, domain 1"/>
    <property type="match status" value="1"/>
</dbReference>
<comment type="caution">
    <text evidence="2">The sequence shown here is derived from an EMBL/GenBank/DDBJ whole genome shotgun (WGS) entry which is preliminary data.</text>
</comment>
<dbReference type="PROSITE" id="PS51819">
    <property type="entry name" value="VOC"/>
    <property type="match status" value="1"/>
</dbReference>
<accession>A0ABS1MDE7</accession>
<dbReference type="SUPFAM" id="SSF54593">
    <property type="entry name" value="Glyoxalase/Bleomycin resistance protein/Dihydroxybiphenyl dioxygenase"/>
    <property type="match status" value="1"/>
</dbReference>
<feature type="domain" description="VOC" evidence="1">
    <location>
        <begin position="99"/>
        <end position="214"/>
    </location>
</feature>
<sequence length="218" mass="22018">MPLLTRLGLPGDERAWAALGFTVGDGGFRIGQVACTIGEPAWGFDEVRADPAVLGVAALPDPNTPGVGAAGAGAGAAGTGSLGGTAESGAGAHANGVTFIDHVVYWVPDLDEAVTNLGAVLGIPPRRRFFPRGPEGPEMAFHRVGEPFIETVGAGLADPALVGVAFMTADLDAAVDTIRAAGGPIGDPKPAVQGGRIAGVWRGHLNWGIAFMEPEPGR</sequence>
<gene>
    <name evidence="2" type="ORF">JK358_30160</name>
</gene>
<name>A0ABS1MDE7_9NOCA</name>
<protein>
    <submittedName>
        <fullName evidence="2">VOC family protein</fullName>
    </submittedName>
</protein>